<gene>
    <name evidence="2" type="ORF">FIBRA_05766</name>
</gene>
<evidence type="ECO:0000313" key="2">
    <source>
        <dbReference type="EMBL" id="CCM03622.1"/>
    </source>
</evidence>
<accession>J4HY25</accession>
<feature type="compositionally biased region" description="Low complexity" evidence="1">
    <location>
        <begin position="250"/>
        <end position="277"/>
    </location>
</feature>
<dbReference type="GeneID" id="24098533"/>
<protein>
    <submittedName>
        <fullName evidence="2">Uncharacterized protein</fullName>
    </submittedName>
</protein>
<reference evidence="2 3" key="1">
    <citation type="journal article" date="2012" name="Appl. Environ. Microbiol.">
        <title>Short-read sequencing for genomic analysis of the brown rot fungus Fibroporia radiculosa.</title>
        <authorList>
            <person name="Tang J.D."/>
            <person name="Perkins A.D."/>
            <person name="Sonstegard T.S."/>
            <person name="Schroeder S.G."/>
            <person name="Burgess S.C."/>
            <person name="Diehl S.V."/>
        </authorList>
    </citation>
    <scope>NUCLEOTIDE SEQUENCE [LARGE SCALE GENOMIC DNA]</scope>
    <source>
        <strain evidence="2 3">TFFH 294</strain>
    </source>
</reference>
<keyword evidence="3" id="KW-1185">Reference proteome</keyword>
<proteinExistence type="predicted"/>
<name>J4HY25_9APHY</name>
<organism evidence="2 3">
    <name type="scientific">Fibroporia radiculosa</name>
    <dbReference type="NCBI Taxonomy" id="599839"/>
    <lineage>
        <taxon>Eukaryota</taxon>
        <taxon>Fungi</taxon>
        <taxon>Dikarya</taxon>
        <taxon>Basidiomycota</taxon>
        <taxon>Agaricomycotina</taxon>
        <taxon>Agaricomycetes</taxon>
        <taxon>Polyporales</taxon>
        <taxon>Fibroporiaceae</taxon>
        <taxon>Fibroporia</taxon>
    </lineage>
</organism>
<feature type="region of interest" description="Disordered" evidence="1">
    <location>
        <begin position="244"/>
        <end position="278"/>
    </location>
</feature>
<dbReference type="InParanoid" id="J4HY25"/>
<evidence type="ECO:0000256" key="1">
    <source>
        <dbReference type="SAM" id="MobiDB-lite"/>
    </source>
</evidence>
<dbReference type="RefSeq" id="XP_012182905.1">
    <property type="nucleotide sequence ID" value="XM_012327515.1"/>
</dbReference>
<dbReference type="EMBL" id="HE797121">
    <property type="protein sequence ID" value="CCM03622.1"/>
    <property type="molecule type" value="Genomic_DNA"/>
</dbReference>
<sequence length="321" mass="34682">MAFNAFDADASDLNIFGNTNTFDVNTFSNADALELNTVDNADADRYFRFLLSDVASADFGQQLEDSNYDDSVVHGIQIPPLPLANFVQQPEDHNGAAPYGLQTLSTPTIPSFVPYANQHFSPPPVESLLRNDAHWGPLSSFDPSPAFGIPAQLNVSPVIEAVHNSVDANPNQFVQKPISNVWKVQVAPTVDDAPNVEKLTGWSMIFVQEGTGNLSSMFVPSSPSPCSSPSSPLAYIFDCLPSPDSPPDSPDSCPDSSYSSDTSSTSSSSSIDVTASDGDQSNLKALFPYLNESEGKLMRKIRRFSRPRSVTSRYGLIPEYG</sequence>
<dbReference type="AlphaFoldDB" id="J4HY25"/>
<dbReference type="Proteomes" id="UP000006352">
    <property type="component" value="Unassembled WGS sequence"/>
</dbReference>
<dbReference type="HOGENOM" id="CLU_866086_0_0_1"/>
<evidence type="ECO:0000313" key="3">
    <source>
        <dbReference type="Proteomes" id="UP000006352"/>
    </source>
</evidence>